<feature type="domain" description="Dienelactone hydrolase" evidence="1">
    <location>
        <begin position="42"/>
        <end position="251"/>
    </location>
</feature>
<evidence type="ECO:0000313" key="3">
    <source>
        <dbReference type="Proteomes" id="UP001287356"/>
    </source>
</evidence>
<dbReference type="EMBL" id="JAULSN010000008">
    <property type="protein sequence ID" value="KAK3366295.1"/>
    <property type="molecule type" value="Genomic_DNA"/>
</dbReference>
<protein>
    <submittedName>
        <fullName evidence="2">Dienelactone hydrolase family protein</fullName>
    </submittedName>
</protein>
<dbReference type="AlphaFoldDB" id="A0AAE0JYG3"/>
<dbReference type="PANTHER" id="PTHR17630:SF55">
    <property type="entry name" value="DIENELACTONE HYDROLASE FAMILY PROTEIN (AFU_ORTHOLOGUE AFUA_1G01900)"/>
    <property type="match status" value="1"/>
</dbReference>
<proteinExistence type="predicted"/>
<dbReference type="Proteomes" id="UP001287356">
    <property type="component" value="Unassembled WGS sequence"/>
</dbReference>
<organism evidence="2 3">
    <name type="scientific">Lasiosphaeria ovina</name>
    <dbReference type="NCBI Taxonomy" id="92902"/>
    <lineage>
        <taxon>Eukaryota</taxon>
        <taxon>Fungi</taxon>
        <taxon>Dikarya</taxon>
        <taxon>Ascomycota</taxon>
        <taxon>Pezizomycotina</taxon>
        <taxon>Sordariomycetes</taxon>
        <taxon>Sordariomycetidae</taxon>
        <taxon>Sordariales</taxon>
        <taxon>Lasiosphaeriaceae</taxon>
        <taxon>Lasiosphaeria</taxon>
    </lineage>
</organism>
<gene>
    <name evidence="2" type="ORF">B0T24DRAFT_535449</name>
</gene>
<dbReference type="InterPro" id="IPR002925">
    <property type="entry name" value="Dienelactn_hydro"/>
</dbReference>
<dbReference type="Gene3D" id="3.40.50.1820">
    <property type="entry name" value="alpha/beta hydrolase"/>
    <property type="match status" value="1"/>
</dbReference>
<reference evidence="2" key="1">
    <citation type="journal article" date="2023" name="Mol. Phylogenet. Evol.">
        <title>Genome-scale phylogeny and comparative genomics of the fungal order Sordariales.</title>
        <authorList>
            <person name="Hensen N."/>
            <person name="Bonometti L."/>
            <person name="Westerberg I."/>
            <person name="Brannstrom I.O."/>
            <person name="Guillou S."/>
            <person name="Cros-Aarteil S."/>
            <person name="Calhoun S."/>
            <person name="Haridas S."/>
            <person name="Kuo A."/>
            <person name="Mondo S."/>
            <person name="Pangilinan J."/>
            <person name="Riley R."/>
            <person name="LaButti K."/>
            <person name="Andreopoulos B."/>
            <person name="Lipzen A."/>
            <person name="Chen C."/>
            <person name="Yan M."/>
            <person name="Daum C."/>
            <person name="Ng V."/>
            <person name="Clum A."/>
            <person name="Steindorff A."/>
            <person name="Ohm R.A."/>
            <person name="Martin F."/>
            <person name="Silar P."/>
            <person name="Natvig D.O."/>
            <person name="Lalanne C."/>
            <person name="Gautier V."/>
            <person name="Ament-Velasquez S.L."/>
            <person name="Kruys A."/>
            <person name="Hutchinson M.I."/>
            <person name="Powell A.J."/>
            <person name="Barry K."/>
            <person name="Miller A.N."/>
            <person name="Grigoriev I.V."/>
            <person name="Debuchy R."/>
            <person name="Gladieux P."/>
            <person name="Hiltunen Thoren M."/>
            <person name="Johannesson H."/>
        </authorList>
    </citation>
    <scope>NUCLEOTIDE SEQUENCE</scope>
    <source>
        <strain evidence="2">CBS 958.72</strain>
    </source>
</reference>
<dbReference type="Pfam" id="PF01738">
    <property type="entry name" value="DLH"/>
    <property type="match status" value="1"/>
</dbReference>
<dbReference type="SUPFAM" id="SSF53474">
    <property type="entry name" value="alpha/beta-Hydrolases"/>
    <property type="match status" value="1"/>
</dbReference>
<dbReference type="GO" id="GO:0016787">
    <property type="term" value="F:hydrolase activity"/>
    <property type="evidence" value="ECO:0007669"/>
    <property type="project" value="UniProtKB-KW"/>
</dbReference>
<sequence length="256" mass="27952">MAPPNTNIGGECCLKAFEWDGTPAGTVSTIPGTNHAAYVTGNNPSAAVLYLHDILGWTFPNARLLADHYAREANVTVYIPDLFDGWVVSREAVFAKRYEDIDMAGFLARNSREKREPEIIAAARALRAKYARVGVIGFCYGGWASARLGAKDLLGVVDCVSIGHPGMMTEADINALAVPTQLLAPEIDEHYPPELKTHTFQTLQALGLPFEYHHFPGVEHGCLTRGDEAAKGSRDAMVRGKNAAVAWFKQWLQVVE</sequence>
<evidence type="ECO:0000259" key="1">
    <source>
        <dbReference type="Pfam" id="PF01738"/>
    </source>
</evidence>
<dbReference type="PANTHER" id="PTHR17630">
    <property type="entry name" value="DIENELACTONE HYDROLASE"/>
    <property type="match status" value="1"/>
</dbReference>
<keyword evidence="3" id="KW-1185">Reference proteome</keyword>
<comment type="caution">
    <text evidence="2">The sequence shown here is derived from an EMBL/GenBank/DDBJ whole genome shotgun (WGS) entry which is preliminary data.</text>
</comment>
<reference evidence="2" key="2">
    <citation type="submission" date="2023-06" db="EMBL/GenBank/DDBJ databases">
        <authorList>
            <consortium name="Lawrence Berkeley National Laboratory"/>
            <person name="Haridas S."/>
            <person name="Hensen N."/>
            <person name="Bonometti L."/>
            <person name="Westerberg I."/>
            <person name="Brannstrom I.O."/>
            <person name="Guillou S."/>
            <person name="Cros-Aarteil S."/>
            <person name="Calhoun S."/>
            <person name="Kuo A."/>
            <person name="Mondo S."/>
            <person name="Pangilinan J."/>
            <person name="Riley R."/>
            <person name="Labutti K."/>
            <person name="Andreopoulos B."/>
            <person name="Lipzen A."/>
            <person name="Chen C."/>
            <person name="Yanf M."/>
            <person name="Daum C."/>
            <person name="Ng V."/>
            <person name="Clum A."/>
            <person name="Steindorff A."/>
            <person name="Ohm R."/>
            <person name="Martin F."/>
            <person name="Silar P."/>
            <person name="Natvig D."/>
            <person name="Lalanne C."/>
            <person name="Gautier V."/>
            <person name="Ament-Velasquez S.L."/>
            <person name="Kruys A."/>
            <person name="Hutchinson M.I."/>
            <person name="Powell A.J."/>
            <person name="Barry K."/>
            <person name="Miller A.N."/>
            <person name="Grigoriev I.V."/>
            <person name="Debuchy R."/>
            <person name="Gladieux P."/>
            <person name="Thoren M.H."/>
            <person name="Johannesson H."/>
        </authorList>
    </citation>
    <scope>NUCLEOTIDE SEQUENCE</scope>
    <source>
        <strain evidence="2">CBS 958.72</strain>
    </source>
</reference>
<accession>A0AAE0JYG3</accession>
<dbReference type="InterPro" id="IPR029058">
    <property type="entry name" value="AB_hydrolase_fold"/>
</dbReference>
<name>A0AAE0JYG3_9PEZI</name>
<keyword evidence="2" id="KW-0378">Hydrolase</keyword>
<evidence type="ECO:0000313" key="2">
    <source>
        <dbReference type="EMBL" id="KAK3366295.1"/>
    </source>
</evidence>